<keyword evidence="10" id="KW-1185">Reference proteome</keyword>
<dbReference type="PROSITE" id="PS00086">
    <property type="entry name" value="CYTOCHROME_P450"/>
    <property type="match status" value="1"/>
</dbReference>
<dbReference type="InterPro" id="IPR001128">
    <property type="entry name" value="Cyt_P450"/>
</dbReference>
<keyword evidence="5 6" id="KW-0408">Iron</keyword>
<dbReference type="PRINTS" id="PR00463">
    <property type="entry name" value="EP450I"/>
</dbReference>
<dbReference type="InterPro" id="IPR050121">
    <property type="entry name" value="Cytochrome_P450_monoxygenase"/>
</dbReference>
<keyword evidence="8" id="KW-0812">Transmembrane</keyword>
<dbReference type="OrthoDB" id="1470350at2759"/>
<dbReference type="GO" id="GO:0016705">
    <property type="term" value="F:oxidoreductase activity, acting on paired donors, with incorporation or reduction of molecular oxygen"/>
    <property type="evidence" value="ECO:0007669"/>
    <property type="project" value="InterPro"/>
</dbReference>
<keyword evidence="7" id="KW-0560">Oxidoreductase</keyword>
<proteinExistence type="inferred from homology"/>
<keyword evidence="4 6" id="KW-0479">Metal-binding</keyword>
<dbReference type="GO" id="GO:0020037">
    <property type="term" value="F:heme binding"/>
    <property type="evidence" value="ECO:0007669"/>
    <property type="project" value="InterPro"/>
</dbReference>
<evidence type="ECO:0000256" key="5">
    <source>
        <dbReference type="ARBA" id="ARBA00023004"/>
    </source>
</evidence>
<dbReference type="Proteomes" id="UP000193144">
    <property type="component" value="Unassembled WGS sequence"/>
</dbReference>
<dbReference type="GO" id="GO:0004497">
    <property type="term" value="F:monooxygenase activity"/>
    <property type="evidence" value="ECO:0007669"/>
    <property type="project" value="UniProtKB-KW"/>
</dbReference>
<evidence type="ECO:0000256" key="8">
    <source>
        <dbReference type="SAM" id="Phobius"/>
    </source>
</evidence>
<dbReference type="Gene3D" id="1.10.630.10">
    <property type="entry name" value="Cytochrome P450"/>
    <property type="match status" value="1"/>
</dbReference>
<evidence type="ECO:0000256" key="7">
    <source>
        <dbReference type="RuleBase" id="RU000461"/>
    </source>
</evidence>
<sequence length="551" mass="61876">MGLFAPSLGGGLQLLGVVVAIGIFYLISLITYRRFFHPLAKFPGPFLNCISPVPAGLSLLRGRFAFENKVYHEKYGSVFRLGPNELTFNTAQAYQDIYGFRPGHTNMRKSPIHTGPVQVGSTTTVQYAVEDADHGRQRRALSHSFSTQALMEQEAIVQEYMTKFVMNFRRLAKEGKSFNIGDWFCYFTFDTMGDLSFGGSFGCLEHGKVGHVRKSVVRLTVNLGEYQEWVNYLFHTIKDGALIQATRRIAGTGTWLQSFLQNRFQGMGNALQYHLIHTKEKVTKRLQANQIEHRDFIWYILRQAEKFDLKYDEIVANSGLFIIAGSETTATALSGLMARLIWNPNCYKQLANEIRAAFANEESITFNAVQNLPYLNACIEEILRVHPPVPAGPPRVVPPGGDFVDGHWVPGGVTVSVGAWASAHNAVHFRDPDAFIPERWIDPAYDSDVKKAMQPFSLGPRNCIGKNLAYMEMRVMIARLLWNFDVISVDGAPLWDPEGEMKHKQAFMVWEKSVVMVKVRDLRAHFEATIAVGSSELGVTSDIERDVPVEA</sequence>
<dbReference type="Pfam" id="PF00067">
    <property type="entry name" value="p450"/>
    <property type="match status" value="1"/>
</dbReference>
<keyword evidence="7" id="KW-0503">Monooxygenase</keyword>
<feature type="binding site" description="axial binding residue" evidence="6">
    <location>
        <position position="463"/>
    </location>
    <ligand>
        <name>heme</name>
        <dbReference type="ChEBI" id="CHEBI:30413"/>
    </ligand>
    <ligandPart>
        <name>Fe</name>
        <dbReference type="ChEBI" id="CHEBI:18248"/>
    </ligandPart>
</feature>
<evidence type="ECO:0000313" key="10">
    <source>
        <dbReference type="Proteomes" id="UP000193144"/>
    </source>
</evidence>
<comment type="caution">
    <text evidence="9">The sequence shown here is derived from an EMBL/GenBank/DDBJ whole genome shotgun (WGS) entry which is preliminary data.</text>
</comment>
<dbReference type="PRINTS" id="PR00385">
    <property type="entry name" value="P450"/>
</dbReference>
<dbReference type="InterPro" id="IPR036396">
    <property type="entry name" value="Cyt_P450_sf"/>
</dbReference>
<evidence type="ECO:0000313" key="9">
    <source>
        <dbReference type="EMBL" id="ORY17338.1"/>
    </source>
</evidence>
<comment type="cofactor">
    <cofactor evidence="1 6">
        <name>heme</name>
        <dbReference type="ChEBI" id="CHEBI:30413"/>
    </cofactor>
</comment>
<protein>
    <submittedName>
        <fullName evidence="9">Cytochrome P450</fullName>
    </submittedName>
</protein>
<evidence type="ECO:0000256" key="2">
    <source>
        <dbReference type="ARBA" id="ARBA00010617"/>
    </source>
</evidence>
<evidence type="ECO:0000256" key="4">
    <source>
        <dbReference type="ARBA" id="ARBA00022723"/>
    </source>
</evidence>
<reference evidence="9 10" key="1">
    <citation type="submission" date="2016-07" db="EMBL/GenBank/DDBJ databases">
        <title>Pervasive Adenine N6-methylation of Active Genes in Fungi.</title>
        <authorList>
            <consortium name="DOE Joint Genome Institute"/>
            <person name="Mondo S.J."/>
            <person name="Dannebaum R.O."/>
            <person name="Kuo R.C."/>
            <person name="Labutti K."/>
            <person name="Haridas S."/>
            <person name="Kuo A."/>
            <person name="Salamov A."/>
            <person name="Ahrendt S.R."/>
            <person name="Lipzen A."/>
            <person name="Sullivan W."/>
            <person name="Andreopoulos W.B."/>
            <person name="Clum A."/>
            <person name="Lindquist E."/>
            <person name="Daum C."/>
            <person name="Ramamoorthy G.K."/>
            <person name="Gryganskyi A."/>
            <person name="Culley D."/>
            <person name="Magnuson J.K."/>
            <person name="James T.Y."/>
            <person name="O'Malley M.A."/>
            <person name="Stajich J.E."/>
            <person name="Spatafora J.W."/>
            <person name="Visel A."/>
            <person name="Grigoriev I.V."/>
        </authorList>
    </citation>
    <scope>NUCLEOTIDE SEQUENCE [LARGE SCALE GENOMIC DNA]</scope>
    <source>
        <strain evidence="9 10">CBS 115471</strain>
    </source>
</reference>
<keyword evidence="3 6" id="KW-0349">Heme</keyword>
<evidence type="ECO:0000256" key="6">
    <source>
        <dbReference type="PIRSR" id="PIRSR602401-1"/>
    </source>
</evidence>
<comment type="similarity">
    <text evidence="2 7">Belongs to the cytochrome P450 family.</text>
</comment>
<keyword evidence="8" id="KW-1133">Transmembrane helix</keyword>
<dbReference type="CDD" id="cd11058">
    <property type="entry name" value="CYP60B-like"/>
    <property type="match status" value="1"/>
</dbReference>
<dbReference type="GO" id="GO:0005506">
    <property type="term" value="F:iron ion binding"/>
    <property type="evidence" value="ECO:0007669"/>
    <property type="project" value="InterPro"/>
</dbReference>
<dbReference type="InterPro" id="IPR017972">
    <property type="entry name" value="Cyt_P450_CS"/>
</dbReference>
<name>A0A1Y2A4B9_9PLEO</name>
<accession>A0A1Y2A4B9</accession>
<keyword evidence="8" id="KW-0472">Membrane</keyword>
<dbReference type="PANTHER" id="PTHR24305">
    <property type="entry name" value="CYTOCHROME P450"/>
    <property type="match status" value="1"/>
</dbReference>
<dbReference type="AlphaFoldDB" id="A0A1Y2A4B9"/>
<dbReference type="STRING" id="1231657.A0A1Y2A4B9"/>
<organism evidence="9 10">
    <name type="scientific">Clohesyomyces aquaticus</name>
    <dbReference type="NCBI Taxonomy" id="1231657"/>
    <lineage>
        <taxon>Eukaryota</taxon>
        <taxon>Fungi</taxon>
        <taxon>Dikarya</taxon>
        <taxon>Ascomycota</taxon>
        <taxon>Pezizomycotina</taxon>
        <taxon>Dothideomycetes</taxon>
        <taxon>Pleosporomycetidae</taxon>
        <taxon>Pleosporales</taxon>
        <taxon>Lindgomycetaceae</taxon>
        <taxon>Clohesyomyces</taxon>
    </lineage>
</organism>
<feature type="transmembrane region" description="Helical" evidence="8">
    <location>
        <begin position="12"/>
        <end position="32"/>
    </location>
</feature>
<gene>
    <name evidence="9" type="ORF">BCR34DRAFT_583799</name>
</gene>
<dbReference type="EMBL" id="MCFA01000013">
    <property type="protein sequence ID" value="ORY17338.1"/>
    <property type="molecule type" value="Genomic_DNA"/>
</dbReference>
<evidence type="ECO:0000256" key="3">
    <source>
        <dbReference type="ARBA" id="ARBA00022617"/>
    </source>
</evidence>
<dbReference type="PANTHER" id="PTHR24305:SF210">
    <property type="entry name" value="CYTOCHROME P450 MONOOXYGENASE ASQL-RELATED"/>
    <property type="match status" value="1"/>
</dbReference>
<dbReference type="InterPro" id="IPR002401">
    <property type="entry name" value="Cyt_P450_E_grp-I"/>
</dbReference>
<dbReference type="SUPFAM" id="SSF48264">
    <property type="entry name" value="Cytochrome P450"/>
    <property type="match status" value="1"/>
</dbReference>
<evidence type="ECO:0000256" key="1">
    <source>
        <dbReference type="ARBA" id="ARBA00001971"/>
    </source>
</evidence>